<sequence length="154" mass="16992">MASSISTALPDSLDIIISSTTKLTTSTVEQQPTQLWEMIVVVSCPVLFIIFLCCCIICMIIKNHDRPIASSQTPPPMYADIEKGVVFDPLHSLSPPSSAPSSPTSPEFTSGHLCTLDSALVVWYNICFISFIYYKISQKYIIDNYDIPITPTPI</sequence>
<organism evidence="2 3">
    <name type="scientific">Heterorhabditis bacteriophora</name>
    <name type="common">Entomopathogenic nematode worm</name>
    <dbReference type="NCBI Taxonomy" id="37862"/>
    <lineage>
        <taxon>Eukaryota</taxon>
        <taxon>Metazoa</taxon>
        <taxon>Ecdysozoa</taxon>
        <taxon>Nematoda</taxon>
        <taxon>Chromadorea</taxon>
        <taxon>Rhabditida</taxon>
        <taxon>Rhabditina</taxon>
        <taxon>Rhabditomorpha</taxon>
        <taxon>Strongyloidea</taxon>
        <taxon>Heterorhabditidae</taxon>
        <taxon>Heterorhabditis</taxon>
    </lineage>
</organism>
<dbReference type="Proteomes" id="UP000095283">
    <property type="component" value="Unplaced"/>
</dbReference>
<accession>A0A1I7XR04</accession>
<reference evidence="3" key="1">
    <citation type="submission" date="2016-11" db="UniProtKB">
        <authorList>
            <consortium name="WormBaseParasite"/>
        </authorList>
    </citation>
    <scope>IDENTIFICATION</scope>
</reference>
<proteinExistence type="predicted"/>
<keyword evidence="2" id="KW-1185">Reference proteome</keyword>
<evidence type="ECO:0000256" key="1">
    <source>
        <dbReference type="SAM" id="Phobius"/>
    </source>
</evidence>
<keyword evidence="1" id="KW-1133">Transmembrane helix</keyword>
<evidence type="ECO:0000313" key="3">
    <source>
        <dbReference type="WBParaSite" id="Hba_20230"/>
    </source>
</evidence>
<keyword evidence="1" id="KW-0812">Transmembrane</keyword>
<dbReference type="WBParaSite" id="Hba_20230">
    <property type="protein sequence ID" value="Hba_20230"/>
    <property type="gene ID" value="Hba_20230"/>
</dbReference>
<dbReference type="AlphaFoldDB" id="A0A1I7XR04"/>
<evidence type="ECO:0000313" key="2">
    <source>
        <dbReference type="Proteomes" id="UP000095283"/>
    </source>
</evidence>
<protein>
    <submittedName>
        <fullName evidence="3">Wsv460</fullName>
    </submittedName>
</protein>
<keyword evidence="1" id="KW-0472">Membrane</keyword>
<feature type="transmembrane region" description="Helical" evidence="1">
    <location>
        <begin position="38"/>
        <end position="61"/>
    </location>
</feature>
<name>A0A1I7XR04_HETBA</name>